<dbReference type="GO" id="GO:0017004">
    <property type="term" value="P:cytochrome complex assembly"/>
    <property type="evidence" value="ECO:0007669"/>
    <property type="project" value="UniProtKB-KW"/>
</dbReference>
<name>A0A371JLD5_9FLAO</name>
<dbReference type="InterPro" id="IPR050553">
    <property type="entry name" value="Thioredoxin_ResA/DsbE_sf"/>
</dbReference>
<keyword evidence="5" id="KW-0732">Signal</keyword>
<accession>A0A371JLD5</accession>
<dbReference type="Gene3D" id="3.40.30.10">
    <property type="entry name" value="Glutaredoxin"/>
    <property type="match status" value="1"/>
</dbReference>
<evidence type="ECO:0000313" key="8">
    <source>
        <dbReference type="Proteomes" id="UP000261828"/>
    </source>
</evidence>
<proteinExistence type="predicted"/>
<keyword evidence="2" id="KW-0201">Cytochrome c-type biogenesis</keyword>
<dbReference type="GO" id="GO:0016491">
    <property type="term" value="F:oxidoreductase activity"/>
    <property type="evidence" value="ECO:0007669"/>
    <property type="project" value="InterPro"/>
</dbReference>
<keyword evidence="4" id="KW-0676">Redox-active center</keyword>
<keyword evidence="3" id="KW-1015">Disulfide bond</keyword>
<dbReference type="Proteomes" id="UP000261828">
    <property type="component" value="Unassembled WGS sequence"/>
</dbReference>
<sequence length="447" mass="52785">MNIMKLKVYKIALLLQVSLLFIACSENNKTDTTNQRDITEINPQAEKDFKQIDSLKALFCDYPEECERYEKSSFLEKIRFEERVVKNRVRLAQNFLESYPEDRHYFEVLKFFFNMYFEPRFLKEKIPDSLTVFLEKEIPYSTPIYFERLRSLPIDKDAQNKWLKKGNELADEFIQSDAPQERKLLIEICLIARDFRQAFELYNGLYKQKEGKEAGYWEQFDKHYWEPFRLRQMDLVRRYADLPIIATYVQQLIALVSKKSPSLAQPYWESFLQMTSSDQSLDSPLGYKKINQMARANLAALKSIDYSKPLEMEFTAIDGSVIDLRKMRGKVVLVDFWSIRCPPCIREMPHVQEMYEKYQQHGFEVIGLAADNDKSKGRVLEITKKQGATWPQYLDKGKNVTVSYHSLYNINSYPTVWLLNKDGIIVDKNARGARLEPLIRKYLELDK</sequence>
<comment type="subcellular location">
    <subcellularLocation>
        <location evidence="1">Cell envelope</location>
    </subcellularLocation>
</comment>
<dbReference type="InterPro" id="IPR000866">
    <property type="entry name" value="AhpC/TSA"/>
</dbReference>
<evidence type="ECO:0000256" key="2">
    <source>
        <dbReference type="ARBA" id="ARBA00022748"/>
    </source>
</evidence>
<dbReference type="PANTHER" id="PTHR42852">
    <property type="entry name" value="THIOL:DISULFIDE INTERCHANGE PROTEIN DSBE"/>
    <property type="match status" value="1"/>
</dbReference>
<dbReference type="EMBL" id="QTJX01000006">
    <property type="protein sequence ID" value="RDY57831.1"/>
    <property type="molecule type" value="Genomic_DNA"/>
</dbReference>
<dbReference type="AlphaFoldDB" id="A0A371JLD5"/>
<organism evidence="7 8">
    <name type="scientific">Flagellimonas nanhaiensis</name>
    <dbReference type="NCBI Taxonomy" id="2292706"/>
    <lineage>
        <taxon>Bacteria</taxon>
        <taxon>Pseudomonadati</taxon>
        <taxon>Bacteroidota</taxon>
        <taxon>Flavobacteriia</taxon>
        <taxon>Flavobacteriales</taxon>
        <taxon>Flavobacteriaceae</taxon>
        <taxon>Flagellimonas</taxon>
    </lineage>
</organism>
<dbReference type="InterPro" id="IPR013766">
    <property type="entry name" value="Thioredoxin_domain"/>
</dbReference>
<dbReference type="Pfam" id="PF00578">
    <property type="entry name" value="AhpC-TSA"/>
    <property type="match status" value="1"/>
</dbReference>
<feature type="domain" description="Thioredoxin" evidence="6">
    <location>
        <begin position="301"/>
        <end position="447"/>
    </location>
</feature>
<comment type="caution">
    <text evidence="7">The sequence shown here is derived from an EMBL/GenBank/DDBJ whole genome shotgun (WGS) entry which is preliminary data.</text>
</comment>
<reference evidence="7 8" key="1">
    <citation type="submission" date="2018-08" db="EMBL/GenBank/DDBJ databases">
        <title>Muricauda nanhaiensis sp. nov., isolated from seawater of the South China Sea.</title>
        <authorList>
            <person name="Dang Y."/>
        </authorList>
    </citation>
    <scope>NUCLEOTIDE SEQUENCE [LARGE SCALE GENOMIC DNA]</scope>
    <source>
        <strain evidence="7 8">SM1704</strain>
    </source>
</reference>
<evidence type="ECO:0000256" key="3">
    <source>
        <dbReference type="ARBA" id="ARBA00023157"/>
    </source>
</evidence>
<evidence type="ECO:0000313" key="7">
    <source>
        <dbReference type="EMBL" id="RDY57831.1"/>
    </source>
</evidence>
<evidence type="ECO:0000259" key="6">
    <source>
        <dbReference type="PROSITE" id="PS51352"/>
    </source>
</evidence>
<protein>
    <submittedName>
        <fullName evidence="7">TlpA family protein disulfide reductase</fullName>
    </submittedName>
</protein>
<evidence type="ECO:0000256" key="4">
    <source>
        <dbReference type="ARBA" id="ARBA00023284"/>
    </source>
</evidence>
<dbReference type="OrthoDB" id="1069091at2"/>
<dbReference type="GO" id="GO:0016209">
    <property type="term" value="F:antioxidant activity"/>
    <property type="evidence" value="ECO:0007669"/>
    <property type="project" value="InterPro"/>
</dbReference>
<dbReference type="GO" id="GO:0030313">
    <property type="term" value="C:cell envelope"/>
    <property type="evidence" value="ECO:0007669"/>
    <property type="project" value="UniProtKB-SubCell"/>
</dbReference>
<feature type="chain" id="PRO_5017026493" evidence="5">
    <location>
        <begin position="24"/>
        <end position="447"/>
    </location>
</feature>
<dbReference type="InterPro" id="IPR036249">
    <property type="entry name" value="Thioredoxin-like_sf"/>
</dbReference>
<dbReference type="PROSITE" id="PS51352">
    <property type="entry name" value="THIOREDOXIN_2"/>
    <property type="match status" value="1"/>
</dbReference>
<dbReference type="SUPFAM" id="SSF52833">
    <property type="entry name" value="Thioredoxin-like"/>
    <property type="match status" value="1"/>
</dbReference>
<evidence type="ECO:0000256" key="5">
    <source>
        <dbReference type="SAM" id="SignalP"/>
    </source>
</evidence>
<evidence type="ECO:0000256" key="1">
    <source>
        <dbReference type="ARBA" id="ARBA00004196"/>
    </source>
</evidence>
<dbReference type="CDD" id="cd02966">
    <property type="entry name" value="TlpA_like_family"/>
    <property type="match status" value="1"/>
</dbReference>
<dbReference type="PROSITE" id="PS51257">
    <property type="entry name" value="PROKAR_LIPOPROTEIN"/>
    <property type="match status" value="1"/>
</dbReference>
<keyword evidence="8" id="KW-1185">Reference proteome</keyword>
<feature type="signal peptide" evidence="5">
    <location>
        <begin position="1"/>
        <end position="23"/>
    </location>
</feature>
<gene>
    <name evidence="7" type="ORF">DX873_16890</name>
</gene>
<dbReference type="PANTHER" id="PTHR42852:SF6">
    <property type="entry name" value="THIOL:DISULFIDE INTERCHANGE PROTEIN DSBE"/>
    <property type="match status" value="1"/>
</dbReference>